<gene>
    <name evidence="12" type="ORF">HJG44_19165</name>
</gene>
<comment type="catalytic activity">
    <reaction evidence="1 10">
        <text>Transfers a segment of a (1-&gt;4)-alpha-D-glucan to a new position in an acceptor, which may be glucose or a (1-&gt;4)-alpha-D-glucan.</text>
        <dbReference type="EC" id="2.4.1.25"/>
    </reaction>
</comment>
<dbReference type="Pfam" id="PF00128">
    <property type="entry name" value="Alpha-amylase"/>
    <property type="match status" value="1"/>
</dbReference>
<dbReference type="Gene3D" id="1.10.10.470">
    <property type="entry name" value="Maltooligosyl trehalose synthase, domain 4"/>
    <property type="match status" value="1"/>
</dbReference>
<dbReference type="InterPro" id="IPR048458">
    <property type="entry name" value="MalQ_N"/>
</dbReference>
<dbReference type="GO" id="GO:0004134">
    <property type="term" value="F:4-alpha-glucanotransferase activity"/>
    <property type="evidence" value="ECO:0007669"/>
    <property type="project" value="UniProtKB-EC"/>
</dbReference>
<comment type="caution">
    <text evidence="12">The sequence shown here is derived from an EMBL/GenBank/DDBJ whole genome shotgun (WGS) entry which is preliminary data.</text>
</comment>
<dbReference type="PANTHER" id="PTHR32438:SF5">
    <property type="entry name" value="4-ALPHA-GLUCANOTRANSFERASE DPE1, CHLOROPLASTIC_AMYLOPLASTIC"/>
    <property type="match status" value="1"/>
</dbReference>
<evidence type="ECO:0000256" key="7">
    <source>
        <dbReference type="ARBA" id="ARBA00023277"/>
    </source>
</evidence>
<evidence type="ECO:0000256" key="1">
    <source>
        <dbReference type="ARBA" id="ARBA00000439"/>
    </source>
</evidence>
<dbReference type="PANTHER" id="PTHR32438">
    <property type="entry name" value="4-ALPHA-GLUCANOTRANSFERASE DPE1, CHLOROPLASTIC/AMYLOPLASTIC"/>
    <property type="match status" value="1"/>
</dbReference>
<evidence type="ECO:0000256" key="5">
    <source>
        <dbReference type="ARBA" id="ARBA00022676"/>
    </source>
</evidence>
<organism evidence="12 13">
    <name type="scientific">Enterovirga aerilata</name>
    <dbReference type="NCBI Taxonomy" id="2730920"/>
    <lineage>
        <taxon>Bacteria</taxon>
        <taxon>Pseudomonadati</taxon>
        <taxon>Pseudomonadota</taxon>
        <taxon>Alphaproteobacteria</taxon>
        <taxon>Hyphomicrobiales</taxon>
        <taxon>Methylobacteriaceae</taxon>
        <taxon>Enterovirga</taxon>
    </lineage>
</organism>
<dbReference type="RefSeq" id="WP_171219912.1">
    <property type="nucleotide sequence ID" value="NZ_JABEPP010000005.1"/>
</dbReference>
<evidence type="ECO:0000256" key="3">
    <source>
        <dbReference type="ARBA" id="ARBA00012560"/>
    </source>
</evidence>
<dbReference type="InterPro" id="IPR006047">
    <property type="entry name" value="GH13_cat_dom"/>
</dbReference>
<evidence type="ECO:0000313" key="13">
    <source>
        <dbReference type="Proteomes" id="UP000564885"/>
    </source>
</evidence>
<evidence type="ECO:0000313" key="12">
    <source>
        <dbReference type="EMBL" id="NNM74483.1"/>
    </source>
</evidence>
<protein>
    <recommendedName>
        <fullName evidence="4 10">4-alpha-glucanotransferase</fullName>
        <ecNumber evidence="3 10">2.4.1.25</ecNumber>
    </recommendedName>
    <alternativeName>
        <fullName evidence="8 10">Amylomaltase</fullName>
    </alternativeName>
    <alternativeName>
        <fullName evidence="9 10">Disproportionating enzyme</fullName>
    </alternativeName>
</protein>
<dbReference type="NCBIfam" id="TIGR00217">
    <property type="entry name" value="malQ"/>
    <property type="match status" value="1"/>
</dbReference>
<sequence length="1622" mass="178593">MSGEDSLIGRLSELVGIPSRYTDAHGQPVEIEPERRRGILGHLGFPAGTDREAQDSLARIEAFRNAIVPKLVTLAPRRPADIRLRPNAGERVSWRLTDEAGHVREGRSAQGRMLHLPVLPEGYYELDVEAGGERARSTLIVAPERCWQPGWMRRGGRAWGLAAQVYSFRSGSNLGIGSYADIGEAASGAGPLGASFLGLSPVHALFSADRTKISPYSPSSRLFLETIHIDPKAVPGFAGSRAAGMLEEEGRAARIAALRDAALVDHAGIWTELSPVLEALWQERGRADEDGFAAFRREHGEKLLSHATFEALHEHFRAEGRWWLGDWPEEYRRNGSEAVRRFAAEKHDRVEYHAWLQYLADRQLAAASQAAKRAGMSLGLYRDLAVGSDRGGSEIWSHPERFGNTLSIGAPPDLLAPQGQDWGLPPLDPLVLEEQGLAAFRDLVQANMRHAGAIRIDHAFQLERLYLIPVGESGAAGAYVSYPFEAMLAVLRLESHRQKSLVIAEDLGTGPEGFSDAIMRSGILSYRVLSFERSGDGGFKPPAEYPADALTVVTTHDLPTFVGWWRGLDTDLRQSLGIYDPERAEKERRERVVEREKLAQALHAERLLPSPEPPDEPPTEAVMRYLARTPSALNAIQYEDVLGSRSQPNMPGTTEGHPNWRRKLDLDIATIGAPGGPLAKIAAAVSAEGRGTRATTSPLSSPPPRATYRFQFHKDFTFDHAIEALPYLKKLGISHVYSSPIAKARPGSTHGYDIVDPSAINPELGGEEGFRRLSDALKEHGLCLILDVVPNHLGVGGADNPWWLSTLEWGQLSPHARAFDIDWERLGANGKLIIPVLGERYGDALENGDLRLAFDEAEGSFSVWHHEHRLPITPLSYPLVLDRALAVLDELEGHAEVIAVSDRLRTMVEETSPERRAAFPEEAELLKRRLAAAVTSSDALRAALERAIAVVNGVPGLPESFGTLHRILEMQAYRPAHWRVAASDINYRRFFDINGLGGIRVELPEIFEAAHALVFRLVREGRVHGLRIDHIDGLADPEGYVQKLQSALGPGFYIVVEKILEPGEPLRPWPIAGTTGYDVLNLIDGIFVDTAAAGEFERIYRDFTGLEGSYEEQLRAAKIEILVSSFASELEVLVSDLKRIADGDRRTRDYTVYAIRVALIEIIARFPVYRSYITEEPSPEDVELIESTVAAAKRRSALPDRSVHDFAASALLGRVETEGPGRPAPDHVARFRRRFQQLTGPVMAKSLEDTLFYRYARLISLNEVGGDPGHFGVPLAAFHKANEERARSWPNAMIATATHDTKRGEDARARLNALSEMPEAWREALAAWQEVAAPHLGRVEGAVAPDPNDHYMLLQALLGALPLEILQADGADELERFRTRFHGYVEKALREAKRHSSWVDPNEAYESAARRLVDACLAPGSAFLSRFRPLAARLARAGAVNGLARTVLKCTLPGVPDTYQGCGFWDFSLVDPDNRRPVDYASRARALDAEAPPAELARSWQDGRVKQHVLARLLNDRAARPDLYADGSYEPLGTSDTGARIVAFRRRSGTEELIAVVPRGASRLPDGDGLPLGEAWGDLTAPVPVGRWRSILDDREIHAGQDGVAARELFAALPVSVLRRAE</sequence>
<dbReference type="Pfam" id="PF02446">
    <property type="entry name" value="Glyco_hydro_77"/>
    <property type="match status" value="1"/>
</dbReference>
<dbReference type="InterPro" id="IPR013797">
    <property type="entry name" value="Maltooligo_trehalose_synth_4"/>
</dbReference>
<keyword evidence="6 10" id="KW-0808">Transferase</keyword>
<evidence type="ECO:0000256" key="6">
    <source>
        <dbReference type="ARBA" id="ARBA00022679"/>
    </source>
</evidence>
<dbReference type="SMART" id="SM00642">
    <property type="entry name" value="Aamy"/>
    <property type="match status" value="1"/>
</dbReference>
<dbReference type="CDD" id="cd11336">
    <property type="entry name" value="AmyAc_MTSase"/>
    <property type="match status" value="1"/>
</dbReference>
<dbReference type="Pfam" id="PF21226">
    <property type="entry name" value="MalQ_N"/>
    <property type="match status" value="1"/>
</dbReference>
<name>A0A849IKL1_9HYPH</name>
<dbReference type="Gene3D" id="3.20.20.80">
    <property type="entry name" value="Glycosidases"/>
    <property type="match status" value="4"/>
</dbReference>
<dbReference type="EC" id="2.4.1.25" evidence="3 10"/>
<evidence type="ECO:0000256" key="8">
    <source>
        <dbReference type="ARBA" id="ARBA00031423"/>
    </source>
</evidence>
<evidence type="ECO:0000256" key="9">
    <source>
        <dbReference type="ARBA" id="ARBA00031501"/>
    </source>
</evidence>
<dbReference type="GO" id="GO:0005975">
    <property type="term" value="P:carbohydrate metabolic process"/>
    <property type="evidence" value="ECO:0007669"/>
    <property type="project" value="InterPro"/>
</dbReference>
<dbReference type="NCBIfam" id="NF011077">
    <property type="entry name" value="PRK14507.1"/>
    <property type="match status" value="1"/>
</dbReference>
<dbReference type="InterPro" id="IPR012767">
    <property type="entry name" value="Trehalose_TreY"/>
</dbReference>
<dbReference type="GO" id="GO:0016853">
    <property type="term" value="F:isomerase activity"/>
    <property type="evidence" value="ECO:0007669"/>
    <property type="project" value="UniProtKB-KW"/>
</dbReference>
<dbReference type="SUPFAM" id="SSF51445">
    <property type="entry name" value="(Trans)glycosidases"/>
    <property type="match status" value="2"/>
</dbReference>
<keyword evidence="12" id="KW-0413">Isomerase</keyword>
<comment type="similarity">
    <text evidence="2 10">Belongs to the disproportionating enzyme family.</text>
</comment>
<keyword evidence="7 10" id="KW-0119">Carbohydrate metabolism</keyword>
<evidence type="ECO:0000256" key="10">
    <source>
        <dbReference type="RuleBase" id="RU361207"/>
    </source>
</evidence>
<dbReference type="NCBIfam" id="TIGR02401">
    <property type="entry name" value="trehalose_TreY"/>
    <property type="match status" value="1"/>
</dbReference>
<proteinExistence type="inferred from homology"/>
<evidence type="ECO:0000259" key="11">
    <source>
        <dbReference type="SMART" id="SM00642"/>
    </source>
</evidence>
<dbReference type="InterPro" id="IPR017853">
    <property type="entry name" value="GH"/>
</dbReference>
<evidence type="ECO:0000256" key="2">
    <source>
        <dbReference type="ARBA" id="ARBA00005684"/>
    </source>
</evidence>
<reference evidence="12 13" key="1">
    <citation type="submission" date="2020-04" db="EMBL/GenBank/DDBJ databases">
        <title>Enterovirga sp. isolate from soil.</title>
        <authorList>
            <person name="Chea S."/>
            <person name="Kim D.-U."/>
        </authorList>
    </citation>
    <scope>NUCLEOTIDE SEQUENCE [LARGE SCALE GENOMIC DNA]</scope>
    <source>
        <strain evidence="12 13">DB1703</strain>
    </source>
</reference>
<dbReference type="EMBL" id="JABEPP010000005">
    <property type="protein sequence ID" value="NNM74483.1"/>
    <property type="molecule type" value="Genomic_DNA"/>
</dbReference>
<keyword evidence="13" id="KW-1185">Reference proteome</keyword>
<accession>A0A849IKL1</accession>
<keyword evidence="5 10" id="KW-0328">Glycosyltransferase</keyword>
<evidence type="ECO:0000256" key="4">
    <source>
        <dbReference type="ARBA" id="ARBA00020295"/>
    </source>
</evidence>
<dbReference type="Proteomes" id="UP000564885">
    <property type="component" value="Unassembled WGS sequence"/>
</dbReference>
<feature type="domain" description="Glycosyl hydrolase family 13 catalytic" evidence="11">
    <location>
        <begin position="707"/>
        <end position="1201"/>
    </location>
</feature>
<dbReference type="InterPro" id="IPR003385">
    <property type="entry name" value="Glyco_hydro_77"/>
</dbReference>